<evidence type="ECO:0000256" key="3">
    <source>
        <dbReference type="PROSITE-ProRule" id="PRU00339"/>
    </source>
</evidence>
<feature type="repeat" description="TPR" evidence="3">
    <location>
        <begin position="167"/>
        <end position="200"/>
    </location>
</feature>
<dbReference type="RefSeq" id="WP_354280137.1">
    <property type="nucleotide sequence ID" value="NZ_JBEPMK010000002.1"/>
</dbReference>
<evidence type="ECO:0000313" key="4">
    <source>
        <dbReference type="EMBL" id="MET3643963.1"/>
    </source>
</evidence>
<dbReference type="EMBL" id="JBEPMK010000002">
    <property type="protein sequence ID" value="MET3643963.1"/>
    <property type="molecule type" value="Genomic_DNA"/>
</dbReference>
<keyword evidence="5" id="KW-1185">Reference proteome</keyword>
<dbReference type="SUPFAM" id="SSF48452">
    <property type="entry name" value="TPR-like"/>
    <property type="match status" value="1"/>
</dbReference>
<dbReference type="InterPro" id="IPR051012">
    <property type="entry name" value="CellSynth/LPSAsmb/PSIAsmb"/>
</dbReference>
<keyword evidence="2 3" id="KW-0802">TPR repeat</keyword>
<comment type="caution">
    <text evidence="4">The sequence shown here is derived from an EMBL/GenBank/DDBJ whole genome shotgun (WGS) entry which is preliminary data.</text>
</comment>
<dbReference type="InterPro" id="IPR019734">
    <property type="entry name" value="TPR_rpt"/>
</dbReference>
<sequence length="415" mass="47668">MKNSEKMLVSLDQQDLAHANKYFKRALEQDDSETLFDLAAYLESIGFFPQAKEIYLQIRDEFPEVNLNLAQIANEDGAIEEAFEYLEAIGPDSLYYLEALVVKADLYQSEGLADVAREKLLEAASLSDEPIILFGLAELEMELGEFKEAVGHYALLDNRDIYEMTGVSTYQRIGIAYASLGKFEAAIEYLEKAVELEYEDQTVFELATILYDQEEYQKANLYYKQLDTINPDFEGYEYAYAQSLHAEHKIEEALDMVEKGLAKNDFDTVLLLLASQYAYELHDSKAAEDYLLKAQEVAEDQNEVTLRLTNLYLEQERYDQVVALNNEELDNVVARWNIAKAYQALEEDEAALEIYDQLREDLADNPEFLADYIAALRLEGDIQLAKELAHRYLHLVPDDLIMQEFYNEVNHDGDQ</sequence>
<evidence type="ECO:0000256" key="2">
    <source>
        <dbReference type="ARBA" id="ARBA00022803"/>
    </source>
</evidence>
<name>A0ABV2JM34_9STRE</name>
<dbReference type="SMART" id="SM00028">
    <property type="entry name" value="TPR"/>
    <property type="match status" value="4"/>
</dbReference>
<dbReference type="Pfam" id="PF13432">
    <property type="entry name" value="TPR_16"/>
    <property type="match status" value="1"/>
</dbReference>
<dbReference type="Gene3D" id="1.25.40.10">
    <property type="entry name" value="Tetratricopeptide repeat domain"/>
    <property type="match status" value="3"/>
</dbReference>
<dbReference type="PANTHER" id="PTHR45586:SF1">
    <property type="entry name" value="LIPOPOLYSACCHARIDE ASSEMBLY PROTEIN B"/>
    <property type="match status" value="1"/>
</dbReference>
<keyword evidence="1" id="KW-0677">Repeat</keyword>
<evidence type="ECO:0000256" key="1">
    <source>
        <dbReference type="ARBA" id="ARBA00022737"/>
    </source>
</evidence>
<organism evidence="4 5">
    <name type="scientific">Streptococcus gallinaceus</name>
    <dbReference type="NCBI Taxonomy" id="165758"/>
    <lineage>
        <taxon>Bacteria</taxon>
        <taxon>Bacillati</taxon>
        <taxon>Bacillota</taxon>
        <taxon>Bacilli</taxon>
        <taxon>Lactobacillales</taxon>
        <taxon>Streptococcaceae</taxon>
        <taxon>Streptococcus</taxon>
    </lineage>
</organism>
<dbReference type="Proteomes" id="UP001549055">
    <property type="component" value="Unassembled WGS sequence"/>
</dbReference>
<dbReference type="PANTHER" id="PTHR45586">
    <property type="entry name" value="TPR REPEAT-CONTAINING PROTEIN PA4667"/>
    <property type="match status" value="1"/>
</dbReference>
<dbReference type="InterPro" id="IPR011990">
    <property type="entry name" value="TPR-like_helical_dom_sf"/>
</dbReference>
<proteinExistence type="predicted"/>
<dbReference type="PROSITE" id="PS50005">
    <property type="entry name" value="TPR"/>
    <property type="match status" value="1"/>
</dbReference>
<protein>
    <submittedName>
        <fullName evidence="4">Tetratricopeptide (TPR) repeat protein</fullName>
    </submittedName>
</protein>
<dbReference type="PROSITE" id="PS50293">
    <property type="entry name" value="TPR_REGION"/>
    <property type="match status" value="1"/>
</dbReference>
<dbReference type="Pfam" id="PF13181">
    <property type="entry name" value="TPR_8"/>
    <property type="match status" value="1"/>
</dbReference>
<reference evidence="4 5" key="1">
    <citation type="submission" date="2024-06" db="EMBL/GenBank/DDBJ databases">
        <title>Genomic Encyclopedia of Type Strains, Phase IV (KMG-IV): sequencing the most valuable type-strain genomes for metagenomic binning, comparative biology and taxonomic classification.</title>
        <authorList>
            <person name="Goeker M."/>
        </authorList>
    </citation>
    <scope>NUCLEOTIDE SEQUENCE [LARGE SCALE GENOMIC DNA]</scope>
    <source>
        <strain evidence="4 5">DSM 15349</strain>
    </source>
</reference>
<accession>A0ABV2JM34</accession>
<dbReference type="SUPFAM" id="SSF81901">
    <property type="entry name" value="HCP-like"/>
    <property type="match status" value="1"/>
</dbReference>
<gene>
    <name evidence="4" type="ORF">ABID27_000585</name>
</gene>
<evidence type="ECO:0000313" key="5">
    <source>
        <dbReference type="Proteomes" id="UP001549055"/>
    </source>
</evidence>